<dbReference type="CDD" id="cd08977">
    <property type="entry name" value="SusD"/>
    <property type="match status" value="1"/>
</dbReference>
<dbReference type="InterPro" id="IPR033985">
    <property type="entry name" value="SusD-like_N"/>
</dbReference>
<organism evidence="8 9">
    <name type="scientific">Niastella vici</name>
    <dbReference type="NCBI Taxonomy" id="1703345"/>
    <lineage>
        <taxon>Bacteria</taxon>
        <taxon>Pseudomonadati</taxon>
        <taxon>Bacteroidota</taxon>
        <taxon>Chitinophagia</taxon>
        <taxon>Chitinophagales</taxon>
        <taxon>Chitinophagaceae</taxon>
        <taxon>Niastella</taxon>
    </lineage>
</organism>
<dbReference type="Gene3D" id="1.25.40.390">
    <property type="match status" value="1"/>
</dbReference>
<dbReference type="OrthoDB" id="618454at2"/>
<protein>
    <submittedName>
        <fullName evidence="8">Carbohydrate-binding protein SusD</fullName>
    </submittedName>
</protein>
<dbReference type="AlphaFoldDB" id="A0A1V9G7P3"/>
<dbReference type="Proteomes" id="UP000192796">
    <property type="component" value="Unassembled WGS sequence"/>
</dbReference>
<sequence length="505" mass="56294">MKKILNNIIIGCMAVTVLNSCDKKLDIEPEGSPVTGNFWKTSADAVSGANALYEQFDGEEFYGRGFMWYINASDDMVTGRSNAKAENVKNFNSATSGVSYLTDQWKMRYIVIKRANDIILHVPAINMDATLKNRILGEAYFLRGLMYFQLSYNYGNDNAGVPIITEDNSTNADAVVRAANVSENYKLVESDFKKAASLLPYFDTYKAEDYGRAHKTAAWAYLSKMYLYTKSWASAESYADSVIKSNKHGLLTNFADVFTIANNWTKEYIWSALSTPKGTGGWGSILPGVMLENKGWGKYNGWGYYTPTKELYDAYETGDKRREVTILKPGDAFKFFGKDTIYGSNNSLSGYQFRKYMEPFSYASPIGSYISPNGDHPTTALNPPLIRYAEVLLIKAEAELMQGKNADAEINAIRNRAGLTSVTGANLAELKKQRRCELAGEWADRHRDLVRWGDAQTVYAQPLHGFSGAVIWPARTFNPAVHNVWPVPTTEISNSGGVIKQSNGW</sequence>
<accession>A0A1V9G7P3</accession>
<dbReference type="InterPro" id="IPR011990">
    <property type="entry name" value="TPR-like_helical_dom_sf"/>
</dbReference>
<dbReference type="RefSeq" id="WP_081145531.1">
    <property type="nucleotide sequence ID" value="NZ_LVYD01000002.1"/>
</dbReference>
<comment type="caution">
    <text evidence="8">The sequence shown here is derived from an EMBL/GenBank/DDBJ whole genome shotgun (WGS) entry which is preliminary data.</text>
</comment>
<evidence type="ECO:0000256" key="3">
    <source>
        <dbReference type="ARBA" id="ARBA00022729"/>
    </source>
</evidence>
<evidence type="ECO:0000259" key="6">
    <source>
        <dbReference type="Pfam" id="PF07980"/>
    </source>
</evidence>
<keyword evidence="5" id="KW-0998">Cell outer membrane</keyword>
<dbReference type="InterPro" id="IPR012944">
    <property type="entry name" value="SusD_RagB_dom"/>
</dbReference>
<evidence type="ECO:0000256" key="1">
    <source>
        <dbReference type="ARBA" id="ARBA00004442"/>
    </source>
</evidence>
<evidence type="ECO:0000259" key="7">
    <source>
        <dbReference type="Pfam" id="PF14322"/>
    </source>
</evidence>
<reference evidence="8 9" key="1">
    <citation type="submission" date="2016-03" db="EMBL/GenBank/DDBJ databases">
        <title>Niastella vici sp. nov., isolated from farmland soil.</title>
        <authorList>
            <person name="Chen L."/>
            <person name="Wang D."/>
            <person name="Yang S."/>
            <person name="Wang G."/>
        </authorList>
    </citation>
    <scope>NUCLEOTIDE SEQUENCE [LARGE SCALE GENOMIC DNA]</scope>
    <source>
        <strain evidence="8 9">DJ57</strain>
    </source>
</reference>
<dbReference type="EMBL" id="LVYD01000002">
    <property type="protein sequence ID" value="OQP66590.1"/>
    <property type="molecule type" value="Genomic_DNA"/>
</dbReference>
<feature type="domain" description="SusD-like N-terminal" evidence="7">
    <location>
        <begin position="89"/>
        <end position="227"/>
    </location>
</feature>
<proteinExistence type="inferred from homology"/>
<keyword evidence="3" id="KW-0732">Signal</keyword>
<evidence type="ECO:0000313" key="9">
    <source>
        <dbReference type="Proteomes" id="UP000192796"/>
    </source>
</evidence>
<gene>
    <name evidence="8" type="ORF">A3860_12385</name>
</gene>
<dbReference type="Pfam" id="PF07980">
    <property type="entry name" value="SusD_RagB"/>
    <property type="match status" value="1"/>
</dbReference>
<feature type="domain" description="RagB/SusD" evidence="6">
    <location>
        <begin position="266"/>
        <end position="505"/>
    </location>
</feature>
<comment type="subcellular location">
    <subcellularLocation>
        <location evidence="1">Cell outer membrane</location>
    </subcellularLocation>
</comment>
<evidence type="ECO:0000256" key="5">
    <source>
        <dbReference type="ARBA" id="ARBA00023237"/>
    </source>
</evidence>
<keyword evidence="9" id="KW-1185">Reference proteome</keyword>
<evidence type="ECO:0000256" key="4">
    <source>
        <dbReference type="ARBA" id="ARBA00023136"/>
    </source>
</evidence>
<evidence type="ECO:0000256" key="2">
    <source>
        <dbReference type="ARBA" id="ARBA00006275"/>
    </source>
</evidence>
<evidence type="ECO:0000313" key="8">
    <source>
        <dbReference type="EMBL" id="OQP66590.1"/>
    </source>
</evidence>
<dbReference type="STRING" id="1703345.A3860_12385"/>
<dbReference type="GO" id="GO:0009279">
    <property type="term" value="C:cell outer membrane"/>
    <property type="evidence" value="ECO:0007669"/>
    <property type="project" value="UniProtKB-SubCell"/>
</dbReference>
<comment type="similarity">
    <text evidence="2">Belongs to the SusD family.</text>
</comment>
<keyword evidence="4" id="KW-0472">Membrane</keyword>
<dbReference type="SUPFAM" id="SSF48452">
    <property type="entry name" value="TPR-like"/>
    <property type="match status" value="1"/>
</dbReference>
<dbReference type="Pfam" id="PF14322">
    <property type="entry name" value="SusD-like_3"/>
    <property type="match status" value="1"/>
</dbReference>
<name>A0A1V9G7P3_9BACT</name>